<sequence>MPVPMDQHFRLDLGAIDPQDAERALCLWSNSPGNPAGGLDGLPAVAAWGRKHQVPIFSDECYVEFTWDGPAATPGQLPGQSILSSGLDGVVAVHSLSKRSNLAGIRVGFYAGDAELVSYLSEIRKHTGLMVSGPAQVAAVAALKDSGHVLQQRERYWSRLGRVSDLLNSIGLHAPLPAGAFYLWVPATNGDAWGLAERLATELGVLVSPGEFYGSTAAGFIRVAVVQDEDQIAELERRAQNL</sequence>
<dbReference type="AlphaFoldDB" id="A0A6J7UN10"/>
<evidence type="ECO:0000313" key="5">
    <source>
        <dbReference type="EMBL" id="CAB5067390.1"/>
    </source>
</evidence>
<protein>
    <submittedName>
        <fullName evidence="5">Unannotated protein</fullName>
    </submittedName>
</protein>
<comment type="cofactor">
    <cofactor evidence="1">
        <name>pyridoxal 5'-phosphate</name>
        <dbReference type="ChEBI" id="CHEBI:597326"/>
    </cofactor>
</comment>
<keyword evidence="2" id="KW-0032">Aminotransferase</keyword>
<evidence type="ECO:0000259" key="4">
    <source>
        <dbReference type="Pfam" id="PF00155"/>
    </source>
</evidence>
<dbReference type="InterPro" id="IPR004839">
    <property type="entry name" value="Aminotransferase_I/II_large"/>
</dbReference>
<dbReference type="InterPro" id="IPR004838">
    <property type="entry name" value="NHTrfase_class1_PyrdxlP-BS"/>
</dbReference>
<dbReference type="InterPro" id="IPR050881">
    <property type="entry name" value="LL-DAP_aminotransferase"/>
</dbReference>
<dbReference type="SUPFAM" id="SSF53383">
    <property type="entry name" value="PLP-dependent transferases"/>
    <property type="match status" value="1"/>
</dbReference>
<dbReference type="Gene3D" id="3.90.1150.10">
    <property type="entry name" value="Aspartate Aminotransferase, domain 1"/>
    <property type="match status" value="1"/>
</dbReference>
<dbReference type="EMBL" id="CAFBQW010000131">
    <property type="protein sequence ID" value="CAB5067390.1"/>
    <property type="molecule type" value="Genomic_DNA"/>
</dbReference>
<dbReference type="Gene3D" id="3.40.640.10">
    <property type="entry name" value="Type I PLP-dependent aspartate aminotransferase-like (Major domain)"/>
    <property type="match status" value="1"/>
</dbReference>
<keyword evidence="3" id="KW-0808">Transferase</keyword>
<feature type="domain" description="Aminotransferase class I/classII large" evidence="4">
    <location>
        <begin position="6"/>
        <end position="235"/>
    </location>
</feature>
<gene>
    <name evidence="5" type="ORF">UFOPK4354_01196</name>
</gene>
<evidence type="ECO:0000256" key="1">
    <source>
        <dbReference type="ARBA" id="ARBA00001933"/>
    </source>
</evidence>
<dbReference type="InterPro" id="IPR015422">
    <property type="entry name" value="PyrdxlP-dep_Trfase_small"/>
</dbReference>
<dbReference type="InterPro" id="IPR015421">
    <property type="entry name" value="PyrdxlP-dep_Trfase_major"/>
</dbReference>
<reference evidence="5" key="1">
    <citation type="submission" date="2020-05" db="EMBL/GenBank/DDBJ databases">
        <authorList>
            <person name="Chiriac C."/>
            <person name="Salcher M."/>
            <person name="Ghai R."/>
            <person name="Kavagutti S V."/>
        </authorList>
    </citation>
    <scope>NUCLEOTIDE SEQUENCE</scope>
</reference>
<accession>A0A6J7UN10</accession>
<dbReference type="PANTHER" id="PTHR42832:SF3">
    <property type="entry name" value="L-GLUTAMINE--4-(METHYLSULFANYL)-2-OXOBUTANOATE AMINOTRANSFERASE"/>
    <property type="match status" value="1"/>
</dbReference>
<evidence type="ECO:0000256" key="2">
    <source>
        <dbReference type="ARBA" id="ARBA00022576"/>
    </source>
</evidence>
<dbReference type="Pfam" id="PF00155">
    <property type="entry name" value="Aminotran_1_2"/>
    <property type="match status" value="1"/>
</dbReference>
<dbReference type="PANTHER" id="PTHR42832">
    <property type="entry name" value="AMINO ACID AMINOTRANSFERASE"/>
    <property type="match status" value="1"/>
</dbReference>
<dbReference type="GO" id="GO:0030170">
    <property type="term" value="F:pyridoxal phosphate binding"/>
    <property type="evidence" value="ECO:0007669"/>
    <property type="project" value="InterPro"/>
</dbReference>
<name>A0A6J7UN10_9ZZZZ</name>
<organism evidence="5">
    <name type="scientific">freshwater metagenome</name>
    <dbReference type="NCBI Taxonomy" id="449393"/>
    <lineage>
        <taxon>unclassified sequences</taxon>
        <taxon>metagenomes</taxon>
        <taxon>ecological metagenomes</taxon>
    </lineage>
</organism>
<evidence type="ECO:0000256" key="3">
    <source>
        <dbReference type="ARBA" id="ARBA00022679"/>
    </source>
</evidence>
<dbReference type="PROSITE" id="PS00105">
    <property type="entry name" value="AA_TRANSFER_CLASS_1"/>
    <property type="match status" value="1"/>
</dbReference>
<dbReference type="InterPro" id="IPR015424">
    <property type="entry name" value="PyrdxlP-dep_Trfase"/>
</dbReference>
<proteinExistence type="predicted"/>
<dbReference type="CDD" id="cd00609">
    <property type="entry name" value="AAT_like"/>
    <property type="match status" value="1"/>
</dbReference>
<dbReference type="GO" id="GO:0008483">
    <property type="term" value="F:transaminase activity"/>
    <property type="evidence" value="ECO:0007669"/>
    <property type="project" value="UniProtKB-KW"/>
</dbReference>